<dbReference type="InterPro" id="IPR052050">
    <property type="entry name" value="SecEffector_AnkRepeat"/>
</dbReference>
<organism evidence="1 3">
    <name type="scientific">Phytophthora kernoviae</name>
    <dbReference type="NCBI Taxonomy" id="325452"/>
    <lineage>
        <taxon>Eukaryota</taxon>
        <taxon>Sar</taxon>
        <taxon>Stramenopiles</taxon>
        <taxon>Oomycota</taxon>
        <taxon>Peronosporomycetes</taxon>
        <taxon>Peronosporales</taxon>
        <taxon>Peronosporaceae</taxon>
        <taxon>Phytophthora</taxon>
    </lineage>
</organism>
<comment type="caution">
    <text evidence="1">The sequence shown here is derived from an EMBL/GenBank/DDBJ whole genome shotgun (WGS) entry which is preliminary data.</text>
</comment>
<dbReference type="PANTHER" id="PTHR46586">
    <property type="entry name" value="ANKYRIN REPEAT-CONTAINING PROTEIN"/>
    <property type="match status" value="1"/>
</dbReference>
<dbReference type="InterPro" id="IPR002110">
    <property type="entry name" value="Ankyrin_rpt"/>
</dbReference>
<accession>A0A3F2RC18</accession>
<dbReference type="EMBL" id="MBAD02001767">
    <property type="protein sequence ID" value="RLN51990.1"/>
    <property type="molecule type" value="Genomic_DNA"/>
</dbReference>
<dbReference type="Pfam" id="PF13637">
    <property type="entry name" value="Ank_4"/>
    <property type="match status" value="1"/>
</dbReference>
<protein>
    <submittedName>
        <fullName evidence="1">Uncharacterized protein</fullName>
    </submittedName>
</protein>
<dbReference type="PANTHER" id="PTHR46586:SF3">
    <property type="entry name" value="ANKYRIN REPEAT-CONTAINING PROTEIN"/>
    <property type="match status" value="1"/>
</dbReference>
<feature type="non-terminal residue" evidence="1">
    <location>
        <position position="241"/>
    </location>
</feature>
<dbReference type="EMBL" id="MBDO02001198">
    <property type="protein sequence ID" value="RLN50184.1"/>
    <property type="molecule type" value="Genomic_DNA"/>
</dbReference>
<dbReference type="InterPro" id="IPR036770">
    <property type="entry name" value="Ankyrin_rpt-contain_sf"/>
</dbReference>
<name>A0A3F2RC18_9STRA</name>
<reference evidence="3 4" key="1">
    <citation type="submission" date="2018-07" db="EMBL/GenBank/DDBJ databases">
        <title>Genome sequencing of oomycete isolates from Chile give support for New Zealand origin for Phytophthora kernoviae and make available the first Nothophytophthora sp. genome.</title>
        <authorList>
            <person name="Studholme D.J."/>
            <person name="Sanfuentes E."/>
            <person name="Panda P."/>
            <person name="Hill R."/>
            <person name="Sambles C."/>
            <person name="Grant M."/>
            <person name="Williams N.M."/>
            <person name="Mcdougal R.L."/>
        </authorList>
    </citation>
    <scope>NUCLEOTIDE SEQUENCE [LARGE SCALE GENOMIC DNA]</scope>
    <source>
        <strain evidence="1">Chile6</strain>
        <strain evidence="2">Chile7</strain>
    </source>
</reference>
<dbReference type="Proteomes" id="UP000284657">
    <property type="component" value="Unassembled WGS sequence"/>
</dbReference>
<proteinExistence type="predicted"/>
<gene>
    <name evidence="2" type="ORF">BBJ29_010114</name>
    <name evidence="1" type="ORF">BBP00_00010097</name>
</gene>
<dbReference type="Proteomes" id="UP000277300">
    <property type="component" value="Unassembled WGS sequence"/>
</dbReference>
<evidence type="ECO:0000313" key="3">
    <source>
        <dbReference type="Proteomes" id="UP000277300"/>
    </source>
</evidence>
<dbReference type="AlphaFoldDB" id="A0A3F2RC18"/>
<dbReference type="SUPFAM" id="SSF48403">
    <property type="entry name" value="Ankyrin repeat"/>
    <property type="match status" value="1"/>
</dbReference>
<evidence type="ECO:0000313" key="2">
    <source>
        <dbReference type="EMBL" id="RLN51990.1"/>
    </source>
</evidence>
<evidence type="ECO:0000313" key="1">
    <source>
        <dbReference type="EMBL" id="RLN50184.1"/>
    </source>
</evidence>
<evidence type="ECO:0000313" key="4">
    <source>
        <dbReference type="Proteomes" id="UP000284657"/>
    </source>
</evidence>
<dbReference type="OrthoDB" id="543798at2759"/>
<sequence>MAKSRPPFVSVDIVLREYPNVESLDHIVTEIKSFLDWLHDRASAEAAALNRRFRFEIYTNALYRVAKDGHLEVLQWLHARDYPVHCRRAHVVRGAAAGGHRDIIEWMEATFTALSHQRHRIRVDDAGAVGDFEFLKWLHRQGYRFTAHAMDGAAASGCLEIVRWLHENVPNVGCSVAAMDRAAAAGYLDVVVFLHKNRKEGCTTAAMDFAARNGHIVVVKFLYANRNEYCTAVAGETRSVP</sequence>
<dbReference type="Gene3D" id="1.25.40.20">
    <property type="entry name" value="Ankyrin repeat-containing domain"/>
    <property type="match status" value="1"/>
</dbReference>